<keyword evidence="5 9" id="KW-0822">Tryptophan biosynthesis</keyword>
<dbReference type="InterPro" id="IPR005940">
    <property type="entry name" value="Anthranilate_Pribosyl_Tfrase"/>
</dbReference>
<keyword evidence="3 9" id="KW-0328">Glycosyltransferase</keyword>
<keyword evidence="2 9" id="KW-0028">Amino-acid biosynthesis</keyword>
<evidence type="ECO:0000256" key="4">
    <source>
        <dbReference type="ARBA" id="ARBA00022679"/>
    </source>
</evidence>
<evidence type="ECO:0000313" key="12">
    <source>
        <dbReference type="EMBL" id="GAM80735.1"/>
    </source>
</evidence>
<name>A0A0B8QLD5_LACLL</name>
<feature type="binding site" evidence="9">
    <location>
        <begin position="89"/>
        <end position="90"/>
    </location>
    <ligand>
        <name>5-phospho-alpha-D-ribose 1-diphosphate</name>
        <dbReference type="ChEBI" id="CHEBI:58017"/>
    </ligand>
</feature>
<evidence type="ECO:0000259" key="11">
    <source>
        <dbReference type="Pfam" id="PF02885"/>
    </source>
</evidence>
<dbReference type="EMBL" id="BBSI01000030">
    <property type="protein sequence ID" value="GAM80735.1"/>
    <property type="molecule type" value="Genomic_DNA"/>
</dbReference>
<feature type="binding site" evidence="9">
    <location>
        <position position="126"/>
    </location>
    <ligand>
        <name>5-phospho-alpha-D-ribose 1-diphosphate</name>
        <dbReference type="ChEBI" id="CHEBI:58017"/>
    </ligand>
</feature>
<feature type="binding site" evidence="9">
    <location>
        <position position="86"/>
    </location>
    <ligand>
        <name>5-phospho-alpha-D-ribose 1-diphosphate</name>
        <dbReference type="ChEBI" id="CHEBI:58017"/>
    </ligand>
</feature>
<dbReference type="Pfam" id="PF00591">
    <property type="entry name" value="Glycos_transf_3"/>
    <property type="match status" value="1"/>
</dbReference>
<dbReference type="GO" id="GO:0000287">
    <property type="term" value="F:magnesium ion binding"/>
    <property type="evidence" value="ECO:0007669"/>
    <property type="project" value="UniProtKB-UniRule"/>
</dbReference>
<comment type="cofactor">
    <cofactor evidence="9">
        <name>Mg(2+)</name>
        <dbReference type="ChEBI" id="CHEBI:18420"/>
    </cofactor>
    <text evidence="9">Binds 2 magnesium ions per monomer.</text>
</comment>
<feature type="binding site" evidence="9">
    <location>
        <position position="117"/>
    </location>
    <ligand>
        <name>anthranilate</name>
        <dbReference type="ChEBI" id="CHEBI:16567"/>
        <label>1</label>
    </ligand>
</feature>
<dbReference type="AlphaFoldDB" id="A0A0B8QLD5"/>
<dbReference type="InterPro" id="IPR036320">
    <property type="entry name" value="Glycosyl_Trfase_fam3_N_dom_sf"/>
</dbReference>
<evidence type="ECO:0000256" key="3">
    <source>
        <dbReference type="ARBA" id="ARBA00022676"/>
    </source>
</evidence>
<feature type="binding site" evidence="9">
    <location>
        <position position="86"/>
    </location>
    <ligand>
        <name>anthranilate</name>
        <dbReference type="ChEBI" id="CHEBI:16567"/>
        <label>1</label>
    </ligand>
</feature>
<comment type="caution">
    <text evidence="12">The sequence shown here is derived from an EMBL/GenBank/DDBJ whole genome shotgun (WGS) entry which is preliminary data.</text>
</comment>
<dbReference type="HAMAP" id="MF_00211">
    <property type="entry name" value="TrpD"/>
    <property type="match status" value="1"/>
</dbReference>
<keyword evidence="4 9" id="KW-0808">Transferase</keyword>
<keyword evidence="9" id="KW-0479">Metal-binding</keyword>
<keyword evidence="9" id="KW-0460">Magnesium</keyword>
<dbReference type="InterPro" id="IPR035902">
    <property type="entry name" value="Nuc_phospho_transferase"/>
</dbReference>
<keyword evidence="6 9" id="KW-0057">Aromatic amino acid biosynthesis</keyword>
<reference evidence="12 13" key="1">
    <citation type="submission" date="2015-01" db="EMBL/GenBank/DDBJ databases">
        <title>Lactococcus lactis subsp.lactis JCM 5805 whole genome shotgun sequence.</title>
        <authorList>
            <person name="Fujii T."/>
            <person name="Tomita Y."/>
            <person name="Ikushima S."/>
            <person name="Fujiwara D."/>
        </authorList>
    </citation>
    <scope>NUCLEOTIDE SEQUENCE [LARGE SCALE GENOMIC DNA]</scope>
    <source>
        <strain evidence="12 13">JCM 5805</strain>
    </source>
</reference>
<feature type="domain" description="Glycosyl transferase family 3 N-terminal" evidence="11">
    <location>
        <begin position="12"/>
        <end position="71"/>
    </location>
</feature>
<feature type="binding site" evidence="9">
    <location>
        <position position="232"/>
    </location>
    <ligand>
        <name>Mg(2+)</name>
        <dbReference type="ChEBI" id="CHEBI:18420"/>
        <label>2</label>
    </ligand>
</feature>
<evidence type="ECO:0000256" key="7">
    <source>
        <dbReference type="ARBA" id="ARBA00052328"/>
    </source>
</evidence>
<evidence type="ECO:0000256" key="1">
    <source>
        <dbReference type="ARBA" id="ARBA00004907"/>
    </source>
</evidence>
<dbReference type="PANTHER" id="PTHR43285:SF2">
    <property type="entry name" value="ANTHRANILATE PHOSPHORIBOSYLTRANSFERASE"/>
    <property type="match status" value="1"/>
</dbReference>
<feature type="binding site" evidence="9">
    <location>
        <begin position="96"/>
        <end position="99"/>
    </location>
    <ligand>
        <name>5-phospho-alpha-D-ribose 1-diphosphate</name>
        <dbReference type="ChEBI" id="CHEBI:58017"/>
    </ligand>
</feature>
<dbReference type="Gene3D" id="3.40.1030.10">
    <property type="entry name" value="Nucleoside phosphorylase/phosphoribosyltransferase catalytic domain"/>
    <property type="match status" value="1"/>
</dbReference>
<feature type="domain" description="Glycosyl transferase family 3" evidence="10">
    <location>
        <begin position="79"/>
        <end position="330"/>
    </location>
</feature>
<dbReference type="FunFam" id="3.40.1030.10:FF:000002">
    <property type="entry name" value="Anthranilate phosphoribosyltransferase"/>
    <property type="match status" value="1"/>
</dbReference>
<feature type="binding site" evidence="9">
    <location>
        <position position="232"/>
    </location>
    <ligand>
        <name>Mg(2+)</name>
        <dbReference type="ChEBI" id="CHEBI:18420"/>
        <label>1</label>
    </ligand>
</feature>
<evidence type="ECO:0000256" key="6">
    <source>
        <dbReference type="ARBA" id="ARBA00023141"/>
    </source>
</evidence>
<dbReference type="UniPathway" id="UPA00035">
    <property type="reaction ID" value="UER00041"/>
</dbReference>
<evidence type="ECO:0000259" key="10">
    <source>
        <dbReference type="Pfam" id="PF00591"/>
    </source>
</evidence>
<feature type="binding site" evidence="9">
    <location>
        <position position="98"/>
    </location>
    <ligand>
        <name>Mg(2+)</name>
        <dbReference type="ChEBI" id="CHEBI:18420"/>
        <label>1</label>
    </ligand>
</feature>
<comment type="function">
    <text evidence="9">Catalyzes the transfer of the phosphoribosyl group of 5-phosphorylribose-1-pyrophosphate (PRPP) to anthranilate to yield N-(5'-phosphoribosyl)-anthranilate (PRA).</text>
</comment>
<sequence>MKTRSHQMKNELEKVMSGRDMTENEMNMLANSIIQGELSEVQIASFLVALKMKGEAASELTGLARALQKAAIPIPTNLTNAMDNCGTGGDRSFSFNISTTAAFVLAAGGVNMAKHGNRSITSKSGSADVLETLGINLYLPAEKLAQVFDKVGLVFLFAQNLHPAMKYFTPVRRQLEIPTIMNLTGPLINPISLETQLLGTSRPDLLELTANVLKGLGRKRALVITGEGGMDEATPFGLNHYALLENDKVTLHEFRASDVGISEVQLNDIRGGEAPENAEILKNVLENQPSAFLETTVLNAGLGFYANGKVDSIKSGVDLAREVISTGAALTKLHELQAEQIG</sequence>
<evidence type="ECO:0000313" key="13">
    <source>
        <dbReference type="Proteomes" id="UP000031847"/>
    </source>
</evidence>
<feature type="binding site" evidence="9">
    <location>
        <position position="94"/>
    </location>
    <ligand>
        <name>5-phospho-alpha-D-ribose 1-diphosphate</name>
        <dbReference type="ChEBI" id="CHEBI:58017"/>
    </ligand>
</feature>
<evidence type="ECO:0000256" key="2">
    <source>
        <dbReference type="ARBA" id="ARBA00022605"/>
    </source>
</evidence>
<evidence type="ECO:0000256" key="8">
    <source>
        <dbReference type="ARBA" id="ARBA00061188"/>
    </source>
</evidence>
<comment type="similarity">
    <text evidence="8">In the C-terminal section; belongs to the anthranilate phosphoribosyltransferase family.</text>
</comment>
<comment type="subunit">
    <text evidence="9">Homodimer.</text>
</comment>
<comment type="caution">
    <text evidence="9">Lacks conserved residue(s) required for the propagation of feature annotation.</text>
</comment>
<protein>
    <recommendedName>
        <fullName evidence="9">Anthranilate phosphoribosyltransferase</fullName>
        <ecNumber evidence="9">2.4.2.18</ecNumber>
    </recommendedName>
</protein>
<dbReference type="Gene3D" id="1.20.970.10">
    <property type="entry name" value="Transferase, Pyrimidine Nucleoside Phosphorylase, Chain C"/>
    <property type="match status" value="1"/>
</dbReference>
<dbReference type="GO" id="GO:0000162">
    <property type="term" value="P:L-tryptophan biosynthetic process"/>
    <property type="evidence" value="ECO:0007669"/>
    <property type="project" value="UniProtKB-UniRule"/>
</dbReference>
<feature type="binding site" evidence="9">
    <location>
        <position position="172"/>
    </location>
    <ligand>
        <name>anthranilate</name>
        <dbReference type="ChEBI" id="CHEBI:16567"/>
        <label>2</label>
    </ligand>
</feature>
<feature type="binding site" evidence="9">
    <location>
        <position position="231"/>
    </location>
    <ligand>
        <name>Mg(2+)</name>
        <dbReference type="ChEBI" id="CHEBI:18420"/>
        <label>2</label>
    </ligand>
</feature>
<dbReference type="InterPro" id="IPR000312">
    <property type="entry name" value="Glycosyl_Trfase_fam3"/>
</dbReference>
<dbReference type="Proteomes" id="UP000031847">
    <property type="component" value="Unassembled WGS sequence"/>
</dbReference>
<evidence type="ECO:0000256" key="5">
    <source>
        <dbReference type="ARBA" id="ARBA00022822"/>
    </source>
</evidence>
<dbReference type="GO" id="GO:0005829">
    <property type="term" value="C:cytosol"/>
    <property type="evidence" value="ECO:0007669"/>
    <property type="project" value="TreeGrafter"/>
</dbReference>
<dbReference type="InterPro" id="IPR017459">
    <property type="entry name" value="Glycosyl_Trfase_fam3_N_dom"/>
</dbReference>
<feature type="binding site" evidence="9">
    <location>
        <begin position="114"/>
        <end position="122"/>
    </location>
    <ligand>
        <name>5-phospho-alpha-D-ribose 1-diphosphate</name>
        <dbReference type="ChEBI" id="CHEBI:58017"/>
    </ligand>
</feature>
<dbReference type="SUPFAM" id="SSF52418">
    <property type="entry name" value="Nucleoside phosphorylase/phosphoribosyltransferase catalytic domain"/>
    <property type="match status" value="1"/>
</dbReference>
<comment type="pathway">
    <text evidence="1 9">Amino-acid biosynthesis; L-tryptophan biosynthesis; L-tryptophan from chorismate: step 2/5.</text>
</comment>
<dbReference type="NCBIfam" id="TIGR01245">
    <property type="entry name" value="trpD"/>
    <property type="match status" value="1"/>
</dbReference>
<dbReference type="EC" id="2.4.2.18" evidence="9"/>
<proteinExistence type="inferred from homology"/>
<comment type="catalytic activity">
    <reaction evidence="7 9">
        <text>N-(5-phospho-beta-D-ribosyl)anthranilate + diphosphate = 5-phospho-alpha-D-ribose 1-diphosphate + anthranilate</text>
        <dbReference type="Rhea" id="RHEA:11768"/>
        <dbReference type="ChEBI" id="CHEBI:16567"/>
        <dbReference type="ChEBI" id="CHEBI:18277"/>
        <dbReference type="ChEBI" id="CHEBI:33019"/>
        <dbReference type="ChEBI" id="CHEBI:58017"/>
        <dbReference type="EC" id="2.4.2.18"/>
    </reaction>
</comment>
<dbReference type="SUPFAM" id="SSF47648">
    <property type="entry name" value="Nucleoside phosphorylase/phosphoribosyltransferase N-terminal domain"/>
    <property type="match status" value="1"/>
</dbReference>
<comment type="similarity">
    <text evidence="9">Belongs to the anthranilate phosphoribosyltransferase family.</text>
</comment>
<evidence type="ECO:0000256" key="9">
    <source>
        <dbReference type="HAMAP-Rule" id="MF_00211"/>
    </source>
</evidence>
<dbReference type="GO" id="GO:0004048">
    <property type="term" value="F:anthranilate phosphoribosyltransferase activity"/>
    <property type="evidence" value="ECO:0007669"/>
    <property type="project" value="UniProtKB-UniRule"/>
</dbReference>
<dbReference type="Pfam" id="PF02885">
    <property type="entry name" value="Glycos_trans_3N"/>
    <property type="match status" value="1"/>
</dbReference>
<organism evidence="12 13">
    <name type="scientific">Lactococcus lactis subsp. lactis</name>
    <name type="common">Streptococcus lactis</name>
    <dbReference type="NCBI Taxonomy" id="1360"/>
    <lineage>
        <taxon>Bacteria</taxon>
        <taxon>Bacillati</taxon>
        <taxon>Bacillota</taxon>
        <taxon>Bacilli</taxon>
        <taxon>Lactobacillales</taxon>
        <taxon>Streptococcaceae</taxon>
        <taxon>Lactococcus</taxon>
    </lineage>
</organism>
<accession>A0A0B8QLD5</accession>
<gene>
    <name evidence="9" type="primary">trpD</name>
    <name evidence="12" type="ORF">JCM5805K_1852</name>
</gene>
<dbReference type="PANTHER" id="PTHR43285">
    <property type="entry name" value="ANTHRANILATE PHOSPHORIBOSYLTRANSFERASE"/>
    <property type="match status" value="1"/>
</dbReference>